<feature type="transmembrane region" description="Helical" evidence="6">
    <location>
        <begin position="110"/>
        <end position="139"/>
    </location>
</feature>
<dbReference type="PANTHER" id="PTHR30520:SF6">
    <property type="entry name" value="FORMATE_NITRATE FAMILY TRANSPORTER (EUROFUNG)"/>
    <property type="match status" value="1"/>
</dbReference>
<accession>A0ABS8UGV5</accession>
<proteinExistence type="inferred from homology"/>
<dbReference type="PANTHER" id="PTHR30520">
    <property type="entry name" value="FORMATE TRANSPORTER-RELATED"/>
    <property type="match status" value="1"/>
</dbReference>
<keyword evidence="8" id="KW-1185">Reference proteome</keyword>
<sequence>MADASPAIAPPEDIASAISDTCVEKAALPAGRMIGLGMLAGAYIGFGSLVAVLIGAGAGDLPYGLTQIAVGIGFALGLILVLLAGAELFTGNTLMTLPLAQRRIGAGQLLRAWSLVWIANLVGALLLVLLAIGAGLHLAGEGAFAISAIELAADKTSKSAGSIVASGILANVLVCLAVWMAAGAKSAVDKVAVIVPPVAAFVALGLEHSIANMSLLPLGLMAQAATGAELPAGLSWGAAGANLLWSTLGNIIGGGGIGLAYWAIYLRKEGKD</sequence>
<dbReference type="EMBL" id="JAJQKU010000008">
    <property type="protein sequence ID" value="MCD9098742.1"/>
    <property type="molecule type" value="Genomic_DNA"/>
</dbReference>
<protein>
    <submittedName>
        <fullName evidence="7">Formate/nitrite transporter family protein</fullName>
    </submittedName>
</protein>
<evidence type="ECO:0000313" key="7">
    <source>
        <dbReference type="EMBL" id="MCD9098742.1"/>
    </source>
</evidence>
<dbReference type="PROSITE" id="PS01005">
    <property type="entry name" value="FORMATE_NITRITE_TP_1"/>
    <property type="match status" value="1"/>
</dbReference>
<evidence type="ECO:0000313" key="8">
    <source>
        <dbReference type="Proteomes" id="UP001430360"/>
    </source>
</evidence>
<keyword evidence="2 6" id="KW-0812">Transmembrane</keyword>
<comment type="similarity">
    <text evidence="5">Belongs to the FNT transporter (TC 1.A.16) family.</text>
</comment>
<dbReference type="InterPro" id="IPR024002">
    <property type="entry name" value="For/NO2_transpt_CS"/>
</dbReference>
<dbReference type="Proteomes" id="UP001430360">
    <property type="component" value="Unassembled WGS sequence"/>
</dbReference>
<reference evidence="7" key="1">
    <citation type="submission" date="2021-12" db="EMBL/GenBank/DDBJ databases">
        <authorList>
            <person name="Ulrich A."/>
        </authorList>
    </citation>
    <scope>NUCLEOTIDE SEQUENCE</scope>
    <source>
        <strain evidence="7">A1P009</strain>
    </source>
</reference>
<feature type="transmembrane region" description="Helical" evidence="6">
    <location>
        <begin position="34"/>
        <end position="56"/>
    </location>
</feature>
<reference evidence="7" key="2">
    <citation type="journal article" date="2022" name="Syst. Appl. Microbiol.">
        <title>Physiological and genomic characterisation of Luteimonas fraxinea sp. nov., a bacterial species associated with trees tolerant to ash dieback.</title>
        <authorList>
            <person name="Ulrich K."/>
            <person name="Becker R."/>
            <person name="Behrendt U."/>
            <person name="Kube M."/>
            <person name="Schneck V."/>
            <person name="Ulrich A."/>
        </authorList>
    </citation>
    <scope>NUCLEOTIDE SEQUENCE</scope>
    <source>
        <strain evidence="7">A1P009</strain>
    </source>
</reference>
<name>A0ABS8UGV5_9GAMM</name>
<dbReference type="RefSeq" id="WP_232138121.1">
    <property type="nucleotide sequence ID" value="NZ_CP089507.1"/>
</dbReference>
<comment type="subcellular location">
    <subcellularLocation>
        <location evidence="1">Membrane</location>
        <topology evidence="1">Multi-pass membrane protein</topology>
    </subcellularLocation>
</comment>
<keyword evidence="3 6" id="KW-1133">Transmembrane helix</keyword>
<feature type="transmembrane region" description="Helical" evidence="6">
    <location>
        <begin position="159"/>
        <end position="179"/>
    </location>
</feature>
<dbReference type="InterPro" id="IPR023271">
    <property type="entry name" value="Aquaporin-like"/>
</dbReference>
<gene>
    <name evidence="7" type="ORF">LTT95_17575</name>
</gene>
<dbReference type="InterPro" id="IPR000292">
    <property type="entry name" value="For/NO2_transpt"/>
</dbReference>
<feature type="transmembrane region" description="Helical" evidence="6">
    <location>
        <begin position="68"/>
        <end position="89"/>
    </location>
</feature>
<evidence type="ECO:0000256" key="3">
    <source>
        <dbReference type="ARBA" id="ARBA00022989"/>
    </source>
</evidence>
<comment type="caution">
    <text evidence="7">The sequence shown here is derived from an EMBL/GenBank/DDBJ whole genome shotgun (WGS) entry which is preliminary data.</text>
</comment>
<dbReference type="PROSITE" id="PS01006">
    <property type="entry name" value="FORMATE_NITRITE_TP_2"/>
    <property type="match status" value="1"/>
</dbReference>
<feature type="transmembrane region" description="Helical" evidence="6">
    <location>
        <begin position="243"/>
        <end position="266"/>
    </location>
</feature>
<organism evidence="7 8">
    <name type="scientific">Luteimonas fraxinea</name>
    <dbReference type="NCBI Taxonomy" id="2901869"/>
    <lineage>
        <taxon>Bacteria</taxon>
        <taxon>Pseudomonadati</taxon>
        <taxon>Pseudomonadota</taxon>
        <taxon>Gammaproteobacteria</taxon>
        <taxon>Lysobacterales</taxon>
        <taxon>Lysobacteraceae</taxon>
        <taxon>Luteimonas</taxon>
    </lineage>
</organism>
<evidence type="ECO:0000256" key="4">
    <source>
        <dbReference type="ARBA" id="ARBA00023136"/>
    </source>
</evidence>
<keyword evidence="4 6" id="KW-0472">Membrane</keyword>
<evidence type="ECO:0000256" key="5">
    <source>
        <dbReference type="ARBA" id="ARBA00049660"/>
    </source>
</evidence>
<evidence type="ECO:0000256" key="2">
    <source>
        <dbReference type="ARBA" id="ARBA00022692"/>
    </source>
</evidence>
<evidence type="ECO:0000256" key="6">
    <source>
        <dbReference type="SAM" id="Phobius"/>
    </source>
</evidence>
<evidence type="ECO:0000256" key="1">
    <source>
        <dbReference type="ARBA" id="ARBA00004141"/>
    </source>
</evidence>
<dbReference type="Pfam" id="PF01226">
    <property type="entry name" value="Form_Nir_trans"/>
    <property type="match status" value="1"/>
</dbReference>
<feature type="transmembrane region" description="Helical" evidence="6">
    <location>
        <begin position="191"/>
        <end position="211"/>
    </location>
</feature>
<dbReference type="Gene3D" id="1.20.1080.10">
    <property type="entry name" value="Glycerol uptake facilitator protein"/>
    <property type="match status" value="1"/>
</dbReference>